<dbReference type="PANTHER" id="PTHR33154:SF33">
    <property type="entry name" value="TRANSCRIPTIONAL REPRESSOR SDPR"/>
    <property type="match status" value="1"/>
</dbReference>
<proteinExistence type="predicted"/>
<gene>
    <name evidence="5" type="ORF">BTN82_19820</name>
</gene>
<dbReference type="InterPro" id="IPR051081">
    <property type="entry name" value="HTH_MetalResp_TranReg"/>
</dbReference>
<accession>A0A1Q8EML7</accession>
<dbReference type="SUPFAM" id="SSF46785">
    <property type="entry name" value="Winged helix' DNA-binding domain"/>
    <property type="match status" value="1"/>
</dbReference>
<dbReference type="NCBIfam" id="NF033788">
    <property type="entry name" value="HTH_metalloreg"/>
    <property type="match status" value="1"/>
</dbReference>
<dbReference type="InterPro" id="IPR011991">
    <property type="entry name" value="ArsR-like_HTH"/>
</dbReference>
<dbReference type="EMBL" id="MSCT01000018">
    <property type="protein sequence ID" value="OLF53017.1"/>
    <property type="molecule type" value="Genomic_DNA"/>
</dbReference>
<feature type="domain" description="HTH arsR-type" evidence="4">
    <location>
        <begin position="7"/>
        <end position="102"/>
    </location>
</feature>
<evidence type="ECO:0000313" key="5">
    <source>
        <dbReference type="EMBL" id="OLF53017.1"/>
    </source>
</evidence>
<dbReference type="InterPro" id="IPR001845">
    <property type="entry name" value="HTH_ArsR_DNA-bd_dom"/>
</dbReference>
<evidence type="ECO:0000259" key="4">
    <source>
        <dbReference type="PROSITE" id="PS50987"/>
    </source>
</evidence>
<name>A0A1Q8EML7_9PSED</name>
<comment type="caution">
    <text evidence="5">The sequence shown here is derived from an EMBL/GenBank/DDBJ whole genome shotgun (WGS) entry which is preliminary data.</text>
</comment>
<dbReference type="CDD" id="cd00090">
    <property type="entry name" value="HTH_ARSR"/>
    <property type="match status" value="1"/>
</dbReference>
<protein>
    <submittedName>
        <fullName evidence="5">Transcriptional regulator</fullName>
    </submittedName>
</protein>
<dbReference type="OrthoDB" id="46768at2"/>
<reference evidence="5 6" key="1">
    <citation type="submission" date="2016-12" db="EMBL/GenBank/DDBJ databases">
        <authorList>
            <person name="Song W.-J."/>
            <person name="Kurnit D.M."/>
        </authorList>
    </citation>
    <scope>NUCLEOTIDE SEQUENCE [LARGE SCALE GENOMIC DNA]</scope>
    <source>
        <strain evidence="5 6">PCL1601</strain>
    </source>
</reference>
<dbReference type="GO" id="GO:0003677">
    <property type="term" value="F:DNA binding"/>
    <property type="evidence" value="ECO:0007669"/>
    <property type="project" value="UniProtKB-KW"/>
</dbReference>
<dbReference type="PANTHER" id="PTHR33154">
    <property type="entry name" value="TRANSCRIPTIONAL REGULATOR, ARSR FAMILY"/>
    <property type="match status" value="1"/>
</dbReference>
<dbReference type="PRINTS" id="PR00778">
    <property type="entry name" value="HTHARSR"/>
</dbReference>
<dbReference type="AlphaFoldDB" id="A0A1Q8EML7"/>
<dbReference type="GO" id="GO:0003700">
    <property type="term" value="F:DNA-binding transcription factor activity"/>
    <property type="evidence" value="ECO:0007669"/>
    <property type="project" value="InterPro"/>
</dbReference>
<dbReference type="Pfam" id="PF12840">
    <property type="entry name" value="HTH_20"/>
    <property type="match status" value="1"/>
</dbReference>
<dbReference type="Proteomes" id="UP000185578">
    <property type="component" value="Unassembled WGS sequence"/>
</dbReference>
<dbReference type="RefSeq" id="WP_075120797.1">
    <property type="nucleotide sequence ID" value="NZ_MSCT01000018.1"/>
</dbReference>
<keyword evidence="2" id="KW-0238">DNA-binding</keyword>
<dbReference type="SMART" id="SM00418">
    <property type="entry name" value="HTH_ARSR"/>
    <property type="match status" value="1"/>
</dbReference>
<dbReference type="Gene3D" id="1.10.10.10">
    <property type="entry name" value="Winged helix-like DNA-binding domain superfamily/Winged helix DNA-binding domain"/>
    <property type="match status" value="1"/>
</dbReference>
<keyword evidence="1" id="KW-0805">Transcription regulation</keyword>
<dbReference type="PROSITE" id="PS50987">
    <property type="entry name" value="HTH_ARSR_2"/>
    <property type="match status" value="1"/>
</dbReference>
<keyword evidence="3" id="KW-0804">Transcription</keyword>
<organism evidence="5 6">
    <name type="scientific">Pseudomonas chlororaphis</name>
    <dbReference type="NCBI Taxonomy" id="587753"/>
    <lineage>
        <taxon>Bacteria</taxon>
        <taxon>Pseudomonadati</taxon>
        <taxon>Pseudomonadota</taxon>
        <taxon>Gammaproteobacteria</taxon>
        <taxon>Pseudomonadales</taxon>
        <taxon>Pseudomonadaceae</taxon>
        <taxon>Pseudomonas</taxon>
    </lineage>
</organism>
<evidence type="ECO:0000256" key="2">
    <source>
        <dbReference type="ARBA" id="ARBA00023125"/>
    </source>
</evidence>
<evidence type="ECO:0000313" key="6">
    <source>
        <dbReference type="Proteomes" id="UP000185578"/>
    </source>
</evidence>
<sequence length="114" mass="12415">MDPETLAIPPPLDRSALIFAALGDETRLRLVAILCGGGALSIAQLTLGTQISRQAVTKHLHVLAQAGLVRDAKLGRERRWAFEPARLAEARRSLEVIGQQWDHALGQLQAFVES</sequence>
<dbReference type="InterPro" id="IPR036390">
    <property type="entry name" value="WH_DNA-bd_sf"/>
</dbReference>
<dbReference type="InterPro" id="IPR036388">
    <property type="entry name" value="WH-like_DNA-bd_sf"/>
</dbReference>
<evidence type="ECO:0000256" key="3">
    <source>
        <dbReference type="ARBA" id="ARBA00023163"/>
    </source>
</evidence>
<evidence type="ECO:0000256" key="1">
    <source>
        <dbReference type="ARBA" id="ARBA00023015"/>
    </source>
</evidence>